<dbReference type="Gene3D" id="1.10.287.70">
    <property type="match status" value="1"/>
</dbReference>
<evidence type="ECO:0000256" key="5">
    <source>
        <dbReference type="ARBA" id="ARBA00022826"/>
    </source>
</evidence>
<protein>
    <submittedName>
        <fullName evidence="14">Voltage-gated potassium channel</fullName>
    </submittedName>
</protein>
<evidence type="ECO:0000256" key="12">
    <source>
        <dbReference type="SAM" id="Phobius"/>
    </source>
</evidence>
<evidence type="ECO:0000256" key="9">
    <source>
        <dbReference type="ARBA" id="ARBA00023065"/>
    </source>
</evidence>
<dbReference type="PROSITE" id="PS00018">
    <property type="entry name" value="EF_HAND_1"/>
    <property type="match status" value="2"/>
</dbReference>
<evidence type="ECO:0000256" key="4">
    <source>
        <dbReference type="ARBA" id="ARBA00022692"/>
    </source>
</evidence>
<evidence type="ECO:0000256" key="2">
    <source>
        <dbReference type="ARBA" id="ARBA00022448"/>
    </source>
</evidence>
<keyword evidence="7" id="KW-0630">Potassium</keyword>
<dbReference type="Gene3D" id="1.10.238.10">
    <property type="entry name" value="EF-hand"/>
    <property type="match status" value="1"/>
</dbReference>
<keyword evidence="4 12" id="KW-0812">Transmembrane</keyword>
<accession>A0A1E7FTE4</accession>
<keyword evidence="6" id="KW-0106">Calcium</keyword>
<dbReference type="PANTHER" id="PTHR11537:SF254">
    <property type="entry name" value="POTASSIUM VOLTAGE-GATED CHANNEL PROTEIN SHAB"/>
    <property type="match status" value="1"/>
</dbReference>
<keyword evidence="10 12" id="KW-0472">Membrane</keyword>
<evidence type="ECO:0000256" key="6">
    <source>
        <dbReference type="ARBA" id="ARBA00022837"/>
    </source>
</evidence>
<keyword evidence="2" id="KW-0813">Transport</keyword>
<feature type="domain" description="EF-hand" evidence="13">
    <location>
        <begin position="145"/>
        <end position="180"/>
    </location>
</feature>
<evidence type="ECO:0000256" key="10">
    <source>
        <dbReference type="ARBA" id="ARBA00023136"/>
    </source>
</evidence>
<evidence type="ECO:0000313" key="14">
    <source>
        <dbReference type="EMBL" id="OEU21419.1"/>
    </source>
</evidence>
<keyword evidence="9" id="KW-0406">Ion transport</keyword>
<dbReference type="PANTHER" id="PTHR11537">
    <property type="entry name" value="VOLTAGE-GATED POTASSIUM CHANNEL"/>
    <property type="match status" value="1"/>
</dbReference>
<dbReference type="InterPro" id="IPR002048">
    <property type="entry name" value="EF_hand_dom"/>
</dbReference>
<dbReference type="KEGG" id="fcy:FRACYDRAFT_235042"/>
<keyword evidence="3" id="KW-0633">Potassium transport</keyword>
<keyword evidence="11 14" id="KW-0407">Ion channel</keyword>
<dbReference type="InterPro" id="IPR005821">
    <property type="entry name" value="Ion_trans_dom"/>
</dbReference>
<keyword evidence="5" id="KW-0631">Potassium channel</keyword>
<dbReference type="InParanoid" id="A0A1E7FTE4"/>
<dbReference type="GO" id="GO:0008076">
    <property type="term" value="C:voltage-gated potassium channel complex"/>
    <property type="evidence" value="ECO:0007669"/>
    <property type="project" value="InterPro"/>
</dbReference>
<feature type="transmembrane region" description="Helical" evidence="12">
    <location>
        <begin position="283"/>
        <end position="302"/>
    </location>
</feature>
<dbReference type="Pfam" id="PF13499">
    <property type="entry name" value="EF-hand_7"/>
    <property type="match status" value="1"/>
</dbReference>
<comment type="subcellular location">
    <subcellularLocation>
        <location evidence="1">Membrane</location>
        <topology evidence="1">Multi-pass membrane protein</topology>
    </subcellularLocation>
</comment>
<dbReference type="OrthoDB" id="433309at2759"/>
<proteinExistence type="predicted"/>
<dbReference type="PROSITE" id="PS50222">
    <property type="entry name" value="EF_HAND_2"/>
    <property type="match status" value="2"/>
</dbReference>
<gene>
    <name evidence="14" type="ORF">FRACYDRAFT_235042</name>
</gene>
<keyword evidence="8 12" id="KW-1133">Transmembrane helix</keyword>
<dbReference type="GO" id="GO:0005249">
    <property type="term" value="F:voltage-gated potassium channel activity"/>
    <property type="evidence" value="ECO:0007669"/>
    <property type="project" value="InterPro"/>
</dbReference>
<evidence type="ECO:0000256" key="11">
    <source>
        <dbReference type="ARBA" id="ARBA00023303"/>
    </source>
</evidence>
<dbReference type="PRINTS" id="PR00169">
    <property type="entry name" value="KCHANNEL"/>
</dbReference>
<evidence type="ECO:0000256" key="3">
    <source>
        <dbReference type="ARBA" id="ARBA00022538"/>
    </source>
</evidence>
<feature type="transmembrane region" description="Helical" evidence="12">
    <location>
        <begin position="422"/>
        <end position="442"/>
    </location>
</feature>
<dbReference type="InterPro" id="IPR011992">
    <property type="entry name" value="EF-hand-dom_pair"/>
</dbReference>
<dbReference type="InterPro" id="IPR018247">
    <property type="entry name" value="EF_Hand_1_Ca_BS"/>
</dbReference>
<dbReference type="CDD" id="cd00051">
    <property type="entry name" value="EFh"/>
    <property type="match status" value="1"/>
</dbReference>
<dbReference type="AlphaFoldDB" id="A0A1E7FTE4"/>
<evidence type="ECO:0000256" key="7">
    <source>
        <dbReference type="ARBA" id="ARBA00022958"/>
    </source>
</evidence>
<sequence length="587" mass="65422">MKYTNAHVACLATSGSSQREREIMTKHRLSTTFNYNEKKVLFVLVLLLGGDQAFAFQASSKALVLDLSRHHSQLHLQCEKNNLSTREREKGHYPISIARTSLCIHRNHATSTRWGATSSRNNHDNFALSMSQNDGNNDDTTIQSASETELRREFDRLDINKSGAIDKAELTYFINFVPKAIIDKIYPLADTNNDGIIDFDEYKSIRRAMRVSPRLRLDDLLNIPIVELANISGILLCSFLVAVSTLNNLPQIPLGEYDIVRSILCDGLHLTLTRDGNSIEARVLINATLYCFNYIFAFDFFVRWFASANFNPQYLLKPLVVLDIVVILIPLSVQSIFPFLSVANSPGLQNLLLLRILRLQRVLSDIDTFSRFEMALGLPPESVRPFQLQLARVLLSLFTLLSVSSGLIYTTEHGVNPDIPDYFSALYFGLTTLTTVGFGDIAPVTPQGKLVVCASILAGVAIIPAQAASILDAILEYQNERKSKQSSVAGAEIKVSHKSPRVSNDANTMVVSPSNCKEQDKSLKEVRSIEETVSMLRTSISQLEQNGDDSSVEEIEDIRENIAGYVNLREVLETSLENILEKGSTKE</sequence>
<dbReference type="GO" id="GO:0005509">
    <property type="term" value="F:calcium ion binding"/>
    <property type="evidence" value="ECO:0007669"/>
    <property type="project" value="InterPro"/>
</dbReference>
<keyword evidence="15" id="KW-1185">Reference proteome</keyword>
<evidence type="ECO:0000259" key="13">
    <source>
        <dbReference type="PROSITE" id="PS50222"/>
    </source>
</evidence>
<evidence type="ECO:0000256" key="8">
    <source>
        <dbReference type="ARBA" id="ARBA00022989"/>
    </source>
</evidence>
<evidence type="ECO:0000313" key="15">
    <source>
        <dbReference type="Proteomes" id="UP000095751"/>
    </source>
</evidence>
<dbReference type="Pfam" id="PF00520">
    <property type="entry name" value="Ion_trans"/>
    <property type="match status" value="1"/>
</dbReference>
<feature type="transmembrane region" description="Helical" evidence="12">
    <location>
        <begin position="314"/>
        <end position="337"/>
    </location>
</feature>
<dbReference type="SUPFAM" id="SSF81324">
    <property type="entry name" value="Voltage-gated potassium channels"/>
    <property type="match status" value="1"/>
</dbReference>
<dbReference type="Proteomes" id="UP000095751">
    <property type="component" value="Unassembled WGS sequence"/>
</dbReference>
<feature type="transmembrane region" description="Helical" evidence="12">
    <location>
        <begin position="390"/>
        <end position="410"/>
    </location>
</feature>
<feature type="transmembrane region" description="Helical" evidence="12">
    <location>
        <begin position="448"/>
        <end position="475"/>
    </location>
</feature>
<evidence type="ECO:0000256" key="1">
    <source>
        <dbReference type="ARBA" id="ARBA00004141"/>
    </source>
</evidence>
<organism evidence="14 15">
    <name type="scientific">Fragilariopsis cylindrus CCMP1102</name>
    <dbReference type="NCBI Taxonomy" id="635003"/>
    <lineage>
        <taxon>Eukaryota</taxon>
        <taxon>Sar</taxon>
        <taxon>Stramenopiles</taxon>
        <taxon>Ochrophyta</taxon>
        <taxon>Bacillariophyta</taxon>
        <taxon>Bacillariophyceae</taxon>
        <taxon>Bacillariophycidae</taxon>
        <taxon>Bacillariales</taxon>
        <taxon>Bacillariaceae</taxon>
        <taxon>Fragilariopsis</taxon>
    </lineage>
</organism>
<dbReference type="SUPFAM" id="SSF47473">
    <property type="entry name" value="EF-hand"/>
    <property type="match status" value="1"/>
</dbReference>
<dbReference type="SMART" id="SM00054">
    <property type="entry name" value="EFh"/>
    <property type="match status" value="2"/>
</dbReference>
<dbReference type="EMBL" id="KV784354">
    <property type="protein sequence ID" value="OEU21419.1"/>
    <property type="molecule type" value="Genomic_DNA"/>
</dbReference>
<dbReference type="InterPro" id="IPR028325">
    <property type="entry name" value="VG_K_chnl"/>
</dbReference>
<dbReference type="GO" id="GO:0001508">
    <property type="term" value="P:action potential"/>
    <property type="evidence" value="ECO:0007669"/>
    <property type="project" value="TreeGrafter"/>
</dbReference>
<reference evidence="14 15" key="1">
    <citation type="submission" date="2016-09" db="EMBL/GenBank/DDBJ databases">
        <title>Extensive genetic diversity and differential bi-allelic expression allows diatom success in the polar Southern Ocean.</title>
        <authorList>
            <consortium name="DOE Joint Genome Institute"/>
            <person name="Mock T."/>
            <person name="Otillar R.P."/>
            <person name="Strauss J."/>
            <person name="Dupont C."/>
            <person name="Frickenhaus S."/>
            <person name="Maumus F."/>
            <person name="Mcmullan M."/>
            <person name="Sanges R."/>
            <person name="Schmutz J."/>
            <person name="Toseland A."/>
            <person name="Valas R."/>
            <person name="Veluchamy A."/>
            <person name="Ward B.J."/>
            <person name="Allen A."/>
            <person name="Barry K."/>
            <person name="Falciatore A."/>
            <person name="Ferrante M."/>
            <person name="Fortunato A.E."/>
            <person name="Gloeckner G."/>
            <person name="Gruber A."/>
            <person name="Hipkin R."/>
            <person name="Janech M."/>
            <person name="Kroth P."/>
            <person name="Leese F."/>
            <person name="Lindquist E."/>
            <person name="Lyon B.R."/>
            <person name="Martin J."/>
            <person name="Mayer C."/>
            <person name="Parker M."/>
            <person name="Quesneville H."/>
            <person name="Raymond J."/>
            <person name="Uhlig C."/>
            <person name="Valentin K.U."/>
            <person name="Worden A.Z."/>
            <person name="Armbrust E.V."/>
            <person name="Bowler C."/>
            <person name="Green B."/>
            <person name="Moulton V."/>
            <person name="Van Oosterhout C."/>
            <person name="Grigoriev I."/>
        </authorList>
    </citation>
    <scope>NUCLEOTIDE SEQUENCE [LARGE SCALE GENOMIC DNA]</scope>
    <source>
        <strain evidence="14 15">CCMP1102</strain>
    </source>
</reference>
<feature type="domain" description="EF-hand" evidence="13">
    <location>
        <begin position="182"/>
        <end position="212"/>
    </location>
</feature>
<name>A0A1E7FTE4_9STRA</name>